<evidence type="ECO:0000259" key="7">
    <source>
        <dbReference type="PROSITE" id="PS51123"/>
    </source>
</evidence>
<keyword evidence="9" id="KW-1185">Reference proteome</keyword>
<accession>A0A917MXU7</accession>
<feature type="chain" id="PRO_5037755670" evidence="6">
    <location>
        <begin position="20"/>
        <end position="669"/>
    </location>
</feature>
<dbReference type="AlphaFoldDB" id="A0A917MXU7"/>
<reference evidence="8" key="2">
    <citation type="submission" date="2020-09" db="EMBL/GenBank/DDBJ databases">
        <authorList>
            <person name="Sun Q."/>
            <person name="Zhou Y."/>
        </authorList>
    </citation>
    <scope>NUCLEOTIDE SEQUENCE</scope>
    <source>
        <strain evidence="8">CGMCC 1.15290</strain>
    </source>
</reference>
<dbReference type="Proteomes" id="UP000627292">
    <property type="component" value="Unassembled WGS sequence"/>
</dbReference>
<evidence type="ECO:0000313" key="9">
    <source>
        <dbReference type="Proteomes" id="UP000627292"/>
    </source>
</evidence>
<comment type="subcellular location">
    <subcellularLocation>
        <location evidence="1">Cell outer membrane</location>
    </subcellularLocation>
</comment>
<organism evidence="8 9">
    <name type="scientific">Filimonas zeae</name>
    <dbReference type="NCBI Taxonomy" id="1737353"/>
    <lineage>
        <taxon>Bacteria</taxon>
        <taxon>Pseudomonadati</taxon>
        <taxon>Bacteroidota</taxon>
        <taxon>Chitinophagia</taxon>
        <taxon>Chitinophagales</taxon>
        <taxon>Chitinophagaceae</taxon>
        <taxon>Filimonas</taxon>
    </lineage>
</organism>
<evidence type="ECO:0000256" key="5">
    <source>
        <dbReference type="SAM" id="MobiDB-lite"/>
    </source>
</evidence>
<dbReference type="Pfam" id="PF00691">
    <property type="entry name" value="OmpA"/>
    <property type="match status" value="1"/>
</dbReference>
<evidence type="ECO:0000256" key="6">
    <source>
        <dbReference type="SAM" id="SignalP"/>
    </source>
</evidence>
<reference evidence="8" key="1">
    <citation type="journal article" date="2014" name="Int. J. Syst. Evol. Microbiol.">
        <title>Complete genome sequence of Corynebacterium casei LMG S-19264T (=DSM 44701T), isolated from a smear-ripened cheese.</title>
        <authorList>
            <consortium name="US DOE Joint Genome Institute (JGI-PGF)"/>
            <person name="Walter F."/>
            <person name="Albersmeier A."/>
            <person name="Kalinowski J."/>
            <person name="Ruckert C."/>
        </authorList>
    </citation>
    <scope>NUCLEOTIDE SEQUENCE</scope>
    <source>
        <strain evidence="8">CGMCC 1.15290</strain>
    </source>
</reference>
<dbReference type="InterPro" id="IPR011659">
    <property type="entry name" value="WD40"/>
</dbReference>
<dbReference type="Gene3D" id="2.120.10.30">
    <property type="entry name" value="TolB, C-terminal domain"/>
    <property type="match status" value="1"/>
</dbReference>
<proteinExistence type="predicted"/>
<dbReference type="Gene3D" id="3.30.1330.60">
    <property type="entry name" value="OmpA-like domain"/>
    <property type="match status" value="1"/>
</dbReference>
<dbReference type="PANTHER" id="PTHR30329">
    <property type="entry name" value="STATOR ELEMENT OF FLAGELLAR MOTOR COMPLEX"/>
    <property type="match status" value="1"/>
</dbReference>
<dbReference type="GO" id="GO:0009279">
    <property type="term" value="C:cell outer membrane"/>
    <property type="evidence" value="ECO:0007669"/>
    <property type="project" value="UniProtKB-SubCell"/>
</dbReference>
<dbReference type="SUPFAM" id="SSF103088">
    <property type="entry name" value="OmpA-like"/>
    <property type="match status" value="1"/>
</dbReference>
<keyword evidence="3" id="KW-0998">Cell outer membrane</keyword>
<sequence length="669" mass="72545">MKKIYLSAALLLSGMMVQAQFTYNYLKAADNYYSKGDYSSASNYYEKYLTAATSKTGGDNYDPYVAESLKAGSKSPKGSSSRVQAVYNLAESYRKLTYYSKAEPFYKEATAAGAQAFPLAQFHYAGVLKKLEKYADAEAAYQEFLKNYATADNYTAQAKQELESLRFIQAQLKKEDAKLYTVTKPALNAEGATYAPVWLNDNTLLFTSTRADKDAAKNTLHTNRVYEAAYNSAAEGAAKAGLPQPAGAHQGVVSVSADGRRMYITRWTVKDGQKSAAIYRSDRTGENWSDPVALEASVNEAGTNNQQPFISADGTYLLFASDRKSGQGGYDIWMAEMDASGHAGKVQNLGTAINTAADEQAPYYHATTRTLVFSSNGRIGMGGYDLYSAKGTPGQWAAAKNMGYPVNSVKDDMYFAAKGNTKNLLADALISSDRSSACCLEIVAVQKKQPARVVSGIVIDCGTGSPLANAEVALLDTVSGRPVGRQQTNAEGRYSFTLEEFQPLKVIATVQQYEQGSVSFTAPADEEVVIVTNPSLCLVKVPAKPELEVGKAKVMEHVYYELNKATVLDESKGALDELVQLLTENPAMTIEISGHTDSIGRKAYNRKLSQQRADNVVAYLVSKGIDAARLKAVGYGDTVPVAPNSNEDGSDNAEGRKQNRRTEFKVLSK</sequence>
<evidence type="ECO:0000256" key="1">
    <source>
        <dbReference type="ARBA" id="ARBA00004442"/>
    </source>
</evidence>
<feature type="signal peptide" evidence="6">
    <location>
        <begin position="1"/>
        <end position="19"/>
    </location>
</feature>
<dbReference type="Gene3D" id="1.25.40.10">
    <property type="entry name" value="Tetratricopeptide repeat domain"/>
    <property type="match status" value="1"/>
</dbReference>
<keyword evidence="2 4" id="KW-0472">Membrane</keyword>
<dbReference type="PANTHER" id="PTHR30329:SF21">
    <property type="entry name" value="LIPOPROTEIN YIAD-RELATED"/>
    <property type="match status" value="1"/>
</dbReference>
<feature type="compositionally biased region" description="Basic and acidic residues" evidence="5">
    <location>
        <begin position="653"/>
        <end position="669"/>
    </location>
</feature>
<dbReference type="InterPro" id="IPR036737">
    <property type="entry name" value="OmpA-like_sf"/>
</dbReference>
<feature type="region of interest" description="Disordered" evidence="5">
    <location>
        <begin position="637"/>
        <end position="669"/>
    </location>
</feature>
<evidence type="ECO:0000256" key="4">
    <source>
        <dbReference type="PROSITE-ProRule" id="PRU00473"/>
    </source>
</evidence>
<protein>
    <submittedName>
        <fullName evidence="8">Cell envelope biogenesis protein OmpA</fullName>
    </submittedName>
</protein>
<dbReference type="EMBL" id="BMIB01000004">
    <property type="protein sequence ID" value="GGH76872.1"/>
    <property type="molecule type" value="Genomic_DNA"/>
</dbReference>
<name>A0A917MXU7_9BACT</name>
<feature type="domain" description="OmpA-like" evidence="7">
    <location>
        <begin position="554"/>
        <end position="669"/>
    </location>
</feature>
<keyword evidence="6" id="KW-0732">Signal</keyword>
<dbReference type="SUPFAM" id="SSF49464">
    <property type="entry name" value="Carboxypeptidase regulatory domain-like"/>
    <property type="match status" value="1"/>
</dbReference>
<dbReference type="Pfam" id="PF07676">
    <property type="entry name" value="PD40"/>
    <property type="match status" value="2"/>
</dbReference>
<comment type="caution">
    <text evidence="8">The sequence shown here is derived from an EMBL/GenBank/DDBJ whole genome shotgun (WGS) entry which is preliminary data.</text>
</comment>
<dbReference type="InterPro" id="IPR011042">
    <property type="entry name" value="6-blade_b-propeller_TolB-like"/>
</dbReference>
<dbReference type="InterPro" id="IPR011990">
    <property type="entry name" value="TPR-like_helical_dom_sf"/>
</dbReference>
<dbReference type="PRINTS" id="PR01021">
    <property type="entry name" value="OMPADOMAIN"/>
</dbReference>
<dbReference type="Gene3D" id="2.60.40.1120">
    <property type="entry name" value="Carboxypeptidase-like, regulatory domain"/>
    <property type="match status" value="1"/>
</dbReference>
<gene>
    <name evidence="8" type="ORF">GCM10011379_42370</name>
</gene>
<evidence type="ECO:0000313" key="8">
    <source>
        <dbReference type="EMBL" id="GGH76872.1"/>
    </source>
</evidence>
<dbReference type="InterPro" id="IPR006665">
    <property type="entry name" value="OmpA-like"/>
</dbReference>
<dbReference type="PROSITE" id="PS51123">
    <property type="entry name" value="OMPA_2"/>
    <property type="match status" value="1"/>
</dbReference>
<dbReference type="Pfam" id="PF13620">
    <property type="entry name" value="CarboxypepD_reg"/>
    <property type="match status" value="1"/>
</dbReference>
<evidence type="ECO:0000256" key="3">
    <source>
        <dbReference type="ARBA" id="ARBA00023237"/>
    </source>
</evidence>
<dbReference type="CDD" id="cd07185">
    <property type="entry name" value="OmpA_C-like"/>
    <property type="match status" value="1"/>
</dbReference>
<dbReference type="InterPro" id="IPR050330">
    <property type="entry name" value="Bact_OuterMem_StrucFunc"/>
</dbReference>
<dbReference type="InterPro" id="IPR008969">
    <property type="entry name" value="CarboxyPept-like_regulatory"/>
</dbReference>
<dbReference type="SUPFAM" id="SSF82171">
    <property type="entry name" value="DPP6 N-terminal domain-like"/>
    <property type="match status" value="1"/>
</dbReference>
<evidence type="ECO:0000256" key="2">
    <source>
        <dbReference type="ARBA" id="ARBA00023136"/>
    </source>
</evidence>
<dbReference type="RefSeq" id="WP_188956099.1">
    <property type="nucleotide sequence ID" value="NZ_BMIB01000004.1"/>
</dbReference>
<dbReference type="SUPFAM" id="SSF48452">
    <property type="entry name" value="TPR-like"/>
    <property type="match status" value="1"/>
</dbReference>
<dbReference type="InterPro" id="IPR006664">
    <property type="entry name" value="OMP_bac"/>
</dbReference>